<keyword evidence="11" id="KW-1185">Reference proteome</keyword>
<dbReference type="Pfam" id="PF07690">
    <property type="entry name" value="MFS_1"/>
    <property type="match status" value="1"/>
</dbReference>
<dbReference type="SUPFAM" id="SSF103473">
    <property type="entry name" value="MFS general substrate transporter"/>
    <property type="match status" value="1"/>
</dbReference>
<reference evidence="10 11" key="1">
    <citation type="submission" date="2021-12" db="EMBL/GenBank/DDBJ databases">
        <title>Siccirubricoccus leaddurans sp. nov., a high concentration Zn2+ tolerance bacterium.</title>
        <authorList>
            <person name="Cao Y."/>
        </authorList>
    </citation>
    <scope>NUCLEOTIDE SEQUENCE [LARGE SCALE GENOMIC DNA]</scope>
    <source>
        <strain evidence="10 11">KC 17139</strain>
    </source>
</reference>
<dbReference type="PANTHER" id="PTHR42718">
    <property type="entry name" value="MAJOR FACILITATOR SUPERFAMILY MULTIDRUG TRANSPORTER MFSC"/>
    <property type="match status" value="1"/>
</dbReference>
<feature type="transmembrane region" description="Helical" evidence="8">
    <location>
        <begin position="209"/>
        <end position="227"/>
    </location>
</feature>
<keyword evidence="5 8" id="KW-0812">Transmembrane</keyword>
<gene>
    <name evidence="10" type="ORF">JYK14_10210</name>
</gene>
<dbReference type="RefSeq" id="WP_252953144.1">
    <property type="nucleotide sequence ID" value="NZ_JAFIRR010000061.1"/>
</dbReference>
<dbReference type="InterPro" id="IPR020846">
    <property type="entry name" value="MFS_dom"/>
</dbReference>
<feature type="transmembrane region" description="Helical" evidence="8">
    <location>
        <begin position="272"/>
        <end position="297"/>
    </location>
</feature>
<name>A0ABT1D5P7_9PROT</name>
<keyword evidence="7 8" id="KW-0472">Membrane</keyword>
<dbReference type="EMBL" id="JAFIRR010000061">
    <property type="protein sequence ID" value="MCO6416534.1"/>
    <property type="molecule type" value="Genomic_DNA"/>
</dbReference>
<dbReference type="NCBIfam" id="TIGR00711">
    <property type="entry name" value="efflux_EmrB"/>
    <property type="match status" value="1"/>
</dbReference>
<dbReference type="CDD" id="cd17503">
    <property type="entry name" value="MFS_LmrB_MDR_like"/>
    <property type="match status" value="1"/>
</dbReference>
<dbReference type="InterPro" id="IPR004638">
    <property type="entry name" value="EmrB-like"/>
</dbReference>
<evidence type="ECO:0000256" key="5">
    <source>
        <dbReference type="ARBA" id="ARBA00022692"/>
    </source>
</evidence>
<proteinExistence type="inferred from homology"/>
<evidence type="ECO:0000313" key="11">
    <source>
        <dbReference type="Proteomes" id="UP001523392"/>
    </source>
</evidence>
<comment type="similarity">
    <text evidence="2">Belongs to the major facilitator superfamily. EmrB family.</text>
</comment>
<evidence type="ECO:0000259" key="9">
    <source>
        <dbReference type="PROSITE" id="PS50850"/>
    </source>
</evidence>
<evidence type="ECO:0000256" key="2">
    <source>
        <dbReference type="ARBA" id="ARBA00008537"/>
    </source>
</evidence>
<evidence type="ECO:0000313" key="10">
    <source>
        <dbReference type="EMBL" id="MCO6416534.1"/>
    </source>
</evidence>
<comment type="subcellular location">
    <subcellularLocation>
        <location evidence="1">Cell membrane</location>
        <topology evidence="1">Multi-pass membrane protein</topology>
    </subcellularLocation>
</comment>
<feature type="transmembrane region" description="Helical" evidence="8">
    <location>
        <begin position="312"/>
        <end position="334"/>
    </location>
</feature>
<dbReference type="InterPro" id="IPR036259">
    <property type="entry name" value="MFS_trans_sf"/>
</dbReference>
<feature type="transmembrane region" description="Helical" evidence="8">
    <location>
        <begin position="56"/>
        <end position="74"/>
    </location>
</feature>
<evidence type="ECO:0000256" key="8">
    <source>
        <dbReference type="SAM" id="Phobius"/>
    </source>
</evidence>
<organism evidence="10 11">
    <name type="scientific">Siccirubricoccus soli</name>
    <dbReference type="NCBI Taxonomy" id="2899147"/>
    <lineage>
        <taxon>Bacteria</taxon>
        <taxon>Pseudomonadati</taxon>
        <taxon>Pseudomonadota</taxon>
        <taxon>Alphaproteobacteria</taxon>
        <taxon>Acetobacterales</taxon>
        <taxon>Roseomonadaceae</taxon>
        <taxon>Siccirubricoccus</taxon>
    </lineage>
</organism>
<keyword evidence="4" id="KW-1003">Cell membrane</keyword>
<protein>
    <submittedName>
        <fullName evidence="10">Multidrug efflux MFS transporter</fullName>
    </submittedName>
</protein>
<keyword evidence="6 8" id="KW-1133">Transmembrane helix</keyword>
<feature type="domain" description="Major facilitator superfamily (MFS) profile" evidence="9">
    <location>
        <begin position="20"/>
        <end position="499"/>
    </location>
</feature>
<evidence type="ECO:0000256" key="7">
    <source>
        <dbReference type="ARBA" id="ARBA00023136"/>
    </source>
</evidence>
<feature type="transmembrane region" description="Helical" evidence="8">
    <location>
        <begin position="111"/>
        <end position="133"/>
    </location>
</feature>
<evidence type="ECO:0000256" key="3">
    <source>
        <dbReference type="ARBA" id="ARBA00022448"/>
    </source>
</evidence>
<feature type="transmembrane region" description="Helical" evidence="8">
    <location>
        <begin position="86"/>
        <end position="105"/>
    </location>
</feature>
<dbReference type="Gene3D" id="1.20.1250.20">
    <property type="entry name" value="MFS general substrate transporter like domains"/>
    <property type="match status" value="1"/>
</dbReference>
<sequence length="507" mass="53717">MSRSAPPTGGGKADAAAWLAVAAGTLGSLMATLDTSIVNASLPTIQGEIGASSSEGTWISTAYLVAEIVMIPLAGWLERILGLRNLLLAATILFTLFSMWCGIAENLAHMIIGRVGQGFTGGAMIPTALTIVATRLPPGQRPVGIALFGMTAVLGPVIGPVLGGWLTESFSWHYSFFINLPIGIGLLVLLLIGLPGARIRWRDFLEADVLGLIGLVLGLGGLTVVLEEGQRERWFESDFIRWLSVMALIGFACLIAGQFVARKPVINLGILLGRSFFGVFVMGLMVGAALYGILYIIPQFLVAVPGYNSQQAGLVTAISGVPTLLMLAVFPFLVRFVDVRLAVALGLLLFGASCFIDTGLTPESTGDDLFWAQVVRGFAQFFAMLFLNQAATAAVPRENADDASGLYNAARNLGGSFGLAAVSTLQDQRLTLHIDRLQESITANSVLGQEAVQRLGIAGLARSIQEQATVMTYIDLFHVFGVALIAIIPLALLLRPLPKEAGREPVA</sequence>
<feature type="transmembrane region" description="Helical" evidence="8">
    <location>
        <begin position="341"/>
        <end position="360"/>
    </location>
</feature>
<dbReference type="InterPro" id="IPR011701">
    <property type="entry name" value="MFS"/>
</dbReference>
<feature type="transmembrane region" description="Helical" evidence="8">
    <location>
        <begin position="145"/>
        <end position="166"/>
    </location>
</feature>
<dbReference type="Proteomes" id="UP001523392">
    <property type="component" value="Unassembled WGS sequence"/>
</dbReference>
<keyword evidence="3" id="KW-0813">Transport</keyword>
<feature type="transmembrane region" description="Helical" evidence="8">
    <location>
        <begin position="239"/>
        <end position="260"/>
    </location>
</feature>
<evidence type="ECO:0000256" key="6">
    <source>
        <dbReference type="ARBA" id="ARBA00022989"/>
    </source>
</evidence>
<feature type="transmembrane region" description="Helical" evidence="8">
    <location>
        <begin position="476"/>
        <end position="494"/>
    </location>
</feature>
<comment type="caution">
    <text evidence="10">The sequence shown here is derived from an EMBL/GenBank/DDBJ whole genome shotgun (WGS) entry which is preliminary data.</text>
</comment>
<evidence type="ECO:0000256" key="1">
    <source>
        <dbReference type="ARBA" id="ARBA00004651"/>
    </source>
</evidence>
<feature type="transmembrane region" description="Helical" evidence="8">
    <location>
        <begin position="172"/>
        <end position="197"/>
    </location>
</feature>
<dbReference type="PROSITE" id="PS50850">
    <property type="entry name" value="MFS"/>
    <property type="match status" value="1"/>
</dbReference>
<evidence type="ECO:0000256" key="4">
    <source>
        <dbReference type="ARBA" id="ARBA00022475"/>
    </source>
</evidence>
<accession>A0ABT1D5P7</accession>
<dbReference type="PANTHER" id="PTHR42718:SF9">
    <property type="entry name" value="MAJOR FACILITATOR SUPERFAMILY MULTIDRUG TRANSPORTER MFSC"/>
    <property type="match status" value="1"/>
</dbReference>